<dbReference type="InterPro" id="IPR032862">
    <property type="entry name" value="ALKBH6"/>
</dbReference>
<dbReference type="SUPFAM" id="SSF51197">
    <property type="entry name" value="Clavaminate synthase-like"/>
    <property type="match status" value="1"/>
</dbReference>
<evidence type="ECO:0000259" key="9">
    <source>
        <dbReference type="PROSITE" id="PS51471"/>
    </source>
</evidence>
<dbReference type="PANTHER" id="PTHR46030">
    <property type="entry name" value="ALPHA-KETOGLUTARATE-DEPENDENT DIOXYGENASE ALKB HOMOLOG 6"/>
    <property type="match status" value="1"/>
</dbReference>
<evidence type="ECO:0000256" key="2">
    <source>
        <dbReference type="ARBA" id="ARBA00007879"/>
    </source>
</evidence>
<evidence type="ECO:0000256" key="8">
    <source>
        <dbReference type="SAM" id="MobiDB-lite"/>
    </source>
</evidence>
<proteinExistence type="inferred from homology"/>
<sequence length="285" mass="31373">MSTATDRSISLIAGCSAISTSNFSKGTGVYYIPNFVTDAEEGYLIQKIQNSPHKSWRQLRNRRSVSRCSGGEITQKNVLLASDLPSIVTSYPDLITRLKDTGAFDGSPHGQPNHIILNEYLPGQGIMPHEDGPAYHPVVATLSLGTHTVFHYYRYAPNADEKPSNAPENDQPSSTEVHGRRVDPTPVLTILLEPRSLVITTDALYGSHLHGICDVKEDSFILTSSGRPHLRNSNVELDNWHLLADEEIKGVIEKGEALPRGIRYSLTCRDVAHVLRTGKLLGAKR</sequence>
<keyword evidence="5" id="KW-0560">Oxidoreductase</keyword>
<dbReference type="Pfam" id="PF13532">
    <property type="entry name" value="2OG-FeII_Oxy_2"/>
    <property type="match status" value="1"/>
</dbReference>
<keyword evidence="11" id="KW-1185">Reference proteome</keyword>
<protein>
    <recommendedName>
        <fullName evidence="9">Fe2OG dioxygenase domain-containing protein</fullName>
    </recommendedName>
</protein>
<dbReference type="PANTHER" id="PTHR46030:SF1">
    <property type="entry name" value="ALPHA-KETOGLUTARATE-DEPENDENT DIOXYGENASE ALKB HOMOLOG 6"/>
    <property type="match status" value="1"/>
</dbReference>
<dbReference type="InterPro" id="IPR027450">
    <property type="entry name" value="AlkB-like"/>
</dbReference>
<accession>A0A550CEE6</accession>
<feature type="domain" description="Fe2OG dioxygenase" evidence="9">
    <location>
        <begin position="111"/>
        <end position="272"/>
    </location>
</feature>
<evidence type="ECO:0000256" key="3">
    <source>
        <dbReference type="ARBA" id="ARBA00022723"/>
    </source>
</evidence>
<dbReference type="AlphaFoldDB" id="A0A550CEE6"/>
<dbReference type="GO" id="GO:0051213">
    <property type="term" value="F:dioxygenase activity"/>
    <property type="evidence" value="ECO:0007669"/>
    <property type="project" value="UniProtKB-KW"/>
</dbReference>
<dbReference type="InterPro" id="IPR005123">
    <property type="entry name" value="Oxoglu/Fe-dep_dioxygenase_dom"/>
</dbReference>
<evidence type="ECO:0000256" key="1">
    <source>
        <dbReference type="ARBA" id="ARBA00004123"/>
    </source>
</evidence>
<evidence type="ECO:0000313" key="10">
    <source>
        <dbReference type="EMBL" id="TRM63175.1"/>
    </source>
</evidence>
<keyword evidence="3" id="KW-0479">Metal-binding</keyword>
<keyword evidence="6" id="KW-0408">Iron</keyword>
<evidence type="ECO:0000256" key="5">
    <source>
        <dbReference type="ARBA" id="ARBA00023002"/>
    </source>
</evidence>
<dbReference type="Gene3D" id="2.60.120.590">
    <property type="entry name" value="Alpha-ketoglutarate-dependent dioxygenase AlkB-like"/>
    <property type="match status" value="1"/>
</dbReference>
<organism evidence="10 11">
    <name type="scientific">Schizophyllum amplum</name>
    <dbReference type="NCBI Taxonomy" id="97359"/>
    <lineage>
        <taxon>Eukaryota</taxon>
        <taxon>Fungi</taxon>
        <taxon>Dikarya</taxon>
        <taxon>Basidiomycota</taxon>
        <taxon>Agaricomycotina</taxon>
        <taxon>Agaricomycetes</taxon>
        <taxon>Agaricomycetidae</taxon>
        <taxon>Agaricales</taxon>
        <taxon>Schizophyllaceae</taxon>
        <taxon>Schizophyllum</taxon>
    </lineage>
</organism>
<dbReference type="PROSITE" id="PS51471">
    <property type="entry name" value="FE2OG_OXY"/>
    <property type="match status" value="1"/>
</dbReference>
<reference evidence="10 11" key="1">
    <citation type="journal article" date="2019" name="New Phytol.">
        <title>Comparative genomics reveals unique wood-decay strategies and fruiting body development in the Schizophyllaceae.</title>
        <authorList>
            <person name="Almasi E."/>
            <person name="Sahu N."/>
            <person name="Krizsan K."/>
            <person name="Balint B."/>
            <person name="Kovacs G.M."/>
            <person name="Kiss B."/>
            <person name="Cseklye J."/>
            <person name="Drula E."/>
            <person name="Henrissat B."/>
            <person name="Nagy I."/>
            <person name="Chovatia M."/>
            <person name="Adam C."/>
            <person name="LaButti K."/>
            <person name="Lipzen A."/>
            <person name="Riley R."/>
            <person name="Grigoriev I.V."/>
            <person name="Nagy L.G."/>
        </authorList>
    </citation>
    <scope>NUCLEOTIDE SEQUENCE [LARGE SCALE GENOMIC DNA]</scope>
    <source>
        <strain evidence="10 11">NL-1724</strain>
    </source>
</reference>
<comment type="caution">
    <text evidence="10">The sequence shown here is derived from an EMBL/GenBank/DDBJ whole genome shotgun (WGS) entry which is preliminary data.</text>
</comment>
<name>A0A550CEE6_9AGAR</name>
<dbReference type="Proteomes" id="UP000320762">
    <property type="component" value="Unassembled WGS sequence"/>
</dbReference>
<evidence type="ECO:0000256" key="7">
    <source>
        <dbReference type="ARBA" id="ARBA00023242"/>
    </source>
</evidence>
<dbReference type="OrthoDB" id="412814at2759"/>
<feature type="compositionally biased region" description="Polar residues" evidence="8">
    <location>
        <begin position="166"/>
        <end position="176"/>
    </location>
</feature>
<feature type="region of interest" description="Disordered" evidence="8">
    <location>
        <begin position="160"/>
        <end position="180"/>
    </location>
</feature>
<dbReference type="EMBL" id="VDMD01000010">
    <property type="protein sequence ID" value="TRM63175.1"/>
    <property type="molecule type" value="Genomic_DNA"/>
</dbReference>
<evidence type="ECO:0000256" key="4">
    <source>
        <dbReference type="ARBA" id="ARBA00022964"/>
    </source>
</evidence>
<keyword evidence="4" id="KW-0223">Dioxygenase</keyword>
<evidence type="ECO:0000313" key="11">
    <source>
        <dbReference type="Proteomes" id="UP000320762"/>
    </source>
</evidence>
<comment type="subcellular location">
    <subcellularLocation>
        <location evidence="1">Nucleus</location>
    </subcellularLocation>
</comment>
<comment type="similarity">
    <text evidence="2">Belongs to the alkB family.</text>
</comment>
<keyword evidence="7" id="KW-0539">Nucleus</keyword>
<evidence type="ECO:0000256" key="6">
    <source>
        <dbReference type="ARBA" id="ARBA00023004"/>
    </source>
</evidence>
<dbReference type="InterPro" id="IPR037151">
    <property type="entry name" value="AlkB-like_sf"/>
</dbReference>
<dbReference type="GO" id="GO:0046872">
    <property type="term" value="F:metal ion binding"/>
    <property type="evidence" value="ECO:0007669"/>
    <property type="project" value="UniProtKB-KW"/>
</dbReference>
<gene>
    <name evidence="10" type="ORF">BD626DRAFT_403082</name>
</gene>
<dbReference type="STRING" id="97359.A0A550CEE6"/>
<dbReference type="GO" id="GO:0005634">
    <property type="term" value="C:nucleus"/>
    <property type="evidence" value="ECO:0007669"/>
    <property type="project" value="UniProtKB-SubCell"/>
</dbReference>